<accession>F9DMR1</accession>
<dbReference type="EMBL" id="AFPZ01000003">
    <property type="protein sequence ID" value="EGQ27932.1"/>
    <property type="molecule type" value="Genomic_DNA"/>
</dbReference>
<reference evidence="1 2" key="1">
    <citation type="submission" date="2011-04" db="EMBL/GenBank/DDBJ databases">
        <authorList>
            <person name="Muzny D."/>
            <person name="Qin X."/>
            <person name="Deng J."/>
            <person name="Jiang H."/>
            <person name="Liu Y."/>
            <person name="Qu J."/>
            <person name="Song X.-Z."/>
            <person name="Zhang L."/>
            <person name="Thornton R."/>
            <person name="Coyle M."/>
            <person name="Francisco L."/>
            <person name="Jackson L."/>
            <person name="Javaid M."/>
            <person name="Korchina V."/>
            <person name="Kovar C."/>
            <person name="Mata R."/>
            <person name="Mathew T."/>
            <person name="Ngo R."/>
            <person name="Nguyen L."/>
            <person name="Nguyen N."/>
            <person name="Okwuonu G."/>
            <person name="Ongeri F."/>
            <person name="Pham C."/>
            <person name="Simmons D."/>
            <person name="Wilczek-Boney K."/>
            <person name="Hale W."/>
            <person name="Jakkamsetti A."/>
            <person name="Pham P."/>
            <person name="Ruth R."/>
            <person name="San Lucas F."/>
            <person name="Warren J."/>
            <person name="Zhang J."/>
            <person name="Zhao Z."/>
            <person name="Zhou C."/>
            <person name="Zhu D."/>
            <person name="Lee S."/>
            <person name="Bess C."/>
            <person name="Blankenburg K."/>
            <person name="Forbes L."/>
            <person name="Fu Q."/>
            <person name="Gubbala S."/>
            <person name="Hirani K."/>
            <person name="Jayaseelan J.C."/>
            <person name="Lara F."/>
            <person name="Munidasa M."/>
            <person name="Palculict T."/>
            <person name="Patil S."/>
            <person name="Pu L.-L."/>
            <person name="Saada N."/>
            <person name="Tang L."/>
            <person name="Weissenberger G."/>
            <person name="Zhu Y."/>
            <person name="Hemphill L."/>
            <person name="Shang Y."/>
            <person name="Youmans B."/>
            <person name="Ayvaz T."/>
            <person name="Ross M."/>
            <person name="Santibanez J."/>
            <person name="Aqrawi P."/>
            <person name="Gross S."/>
            <person name="Joshi V."/>
            <person name="Fowler G."/>
            <person name="Nazareth L."/>
            <person name="Reid J."/>
            <person name="Worley K."/>
            <person name="Petrosino J."/>
            <person name="Highlander S."/>
            <person name="Gibbs R."/>
        </authorList>
    </citation>
    <scope>NUCLEOTIDE SEQUENCE [LARGE SCALE GENOMIC DNA]</scope>
    <source>
        <strain evidence="1 2">2681</strain>
    </source>
</reference>
<proteinExistence type="predicted"/>
<sequence>MPTQPTVNVKKNSEYNNPAMVKAMGTLKGNSRFQPNPKKVKRRINTTEKAVCIELQRNSARD</sequence>
<evidence type="ECO:0000313" key="2">
    <source>
        <dbReference type="Proteomes" id="UP000005316"/>
    </source>
</evidence>
<dbReference type="AlphaFoldDB" id="F9DMR1"/>
<protein>
    <submittedName>
        <fullName evidence="1">Uncharacterized protein</fullName>
    </submittedName>
</protein>
<comment type="caution">
    <text evidence="1">The sequence shown here is derived from an EMBL/GenBank/DDBJ whole genome shotgun (WGS) entry which is preliminary data.</text>
</comment>
<evidence type="ECO:0000313" key="1">
    <source>
        <dbReference type="EMBL" id="EGQ27932.1"/>
    </source>
</evidence>
<name>F9DMR1_9BACL</name>
<organism evidence="1 2">
    <name type="scientific">Sporosarcina newyorkensis 2681</name>
    <dbReference type="NCBI Taxonomy" id="1027292"/>
    <lineage>
        <taxon>Bacteria</taxon>
        <taxon>Bacillati</taxon>
        <taxon>Bacillota</taxon>
        <taxon>Bacilli</taxon>
        <taxon>Bacillales</taxon>
        <taxon>Caryophanaceae</taxon>
        <taxon>Sporosarcina</taxon>
    </lineage>
</organism>
<gene>
    <name evidence="1" type="ORF">HMPREF9372_0091</name>
</gene>
<dbReference type="HOGENOM" id="CLU_2901982_0_0_9"/>
<dbReference type="Proteomes" id="UP000005316">
    <property type="component" value="Unassembled WGS sequence"/>
</dbReference>